<dbReference type="OrthoDB" id="153031at2"/>
<dbReference type="RefSeq" id="WP_117227232.1">
    <property type="nucleotide sequence ID" value="NZ_CP061725.1"/>
</dbReference>
<keyword evidence="3" id="KW-1185">Reference proteome</keyword>
<comment type="caution">
    <text evidence="2">The sequence shown here is derived from an EMBL/GenBank/DDBJ whole genome shotgun (WGS) entry which is preliminary data.</text>
</comment>
<evidence type="ECO:0000256" key="1">
    <source>
        <dbReference type="SAM" id="MobiDB-lite"/>
    </source>
</evidence>
<reference evidence="2 3" key="1">
    <citation type="submission" date="2018-08" db="EMBL/GenBank/DDBJ databases">
        <title>Verrucosispora craniellae sp. nov., isolated from a marine sponge in the South China Sea.</title>
        <authorList>
            <person name="Li L."/>
            <person name="Lin H.W."/>
        </authorList>
    </citation>
    <scope>NUCLEOTIDE SEQUENCE [LARGE SCALE GENOMIC DNA]</scope>
    <source>
        <strain evidence="2 3">LHW63014</strain>
    </source>
</reference>
<name>A0A372G1Q4_9ACTN</name>
<sequence length="78" mass="8328">MALILVGFLVSRDRGRSGATGRHAATSAPTRVDQPAVRDDQRQSGPWSDESPPASTNWKSDGPTVPGHRSARSDSDKD</sequence>
<accession>A0A372G1Q4</accession>
<feature type="region of interest" description="Disordered" evidence="1">
    <location>
        <begin position="11"/>
        <end position="78"/>
    </location>
</feature>
<dbReference type="AlphaFoldDB" id="A0A372G1Q4"/>
<evidence type="ECO:0000313" key="2">
    <source>
        <dbReference type="EMBL" id="RFS46981.1"/>
    </source>
</evidence>
<proteinExistence type="predicted"/>
<evidence type="ECO:0000313" key="3">
    <source>
        <dbReference type="Proteomes" id="UP000262621"/>
    </source>
</evidence>
<dbReference type="Proteomes" id="UP000262621">
    <property type="component" value="Unassembled WGS sequence"/>
</dbReference>
<protein>
    <submittedName>
        <fullName evidence="2">Uncharacterized protein</fullName>
    </submittedName>
</protein>
<gene>
    <name evidence="2" type="ORF">D0Q02_07390</name>
</gene>
<organism evidence="2 3">
    <name type="scientific">Micromonospora craniellae</name>
    <dbReference type="NCBI Taxonomy" id="2294034"/>
    <lineage>
        <taxon>Bacteria</taxon>
        <taxon>Bacillati</taxon>
        <taxon>Actinomycetota</taxon>
        <taxon>Actinomycetes</taxon>
        <taxon>Micromonosporales</taxon>
        <taxon>Micromonosporaceae</taxon>
        <taxon>Micromonospora</taxon>
    </lineage>
</organism>
<dbReference type="EMBL" id="QVFU01000005">
    <property type="protein sequence ID" value="RFS46981.1"/>
    <property type="molecule type" value="Genomic_DNA"/>
</dbReference>